<dbReference type="EMBL" id="ABJB010836218">
    <property type="status" value="NOT_ANNOTATED_CDS"/>
    <property type="molecule type" value="Genomic_DNA"/>
</dbReference>
<sequence length="124" mass="14380">MARCRLRLKRVSKSMLRRAAMYFKSSAALNLHTKHALECGTFGSILLGFISRVHPTAGYVSHNVVICTFPAYCDTIVHIHQIFKQDVTQDREGPNPRFRWKPAPYQQHPHRPQCSVQTRHLWAR</sequence>
<dbReference type="Proteomes" id="UP000001555">
    <property type="component" value="Unassembled WGS sequence"/>
</dbReference>
<dbReference type="EMBL" id="DS620852">
    <property type="protein sequence ID" value="EEC00701.1"/>
    <property type="molecule type" value="Genomic_DNA"/>
</dbReference>
<evidence type="ECO:0000313" key="2">
    <source>
        <dbReference type="EMBL" id="EEC00701.1"/>
    </source>
</evidence>
<keyword evidence="4" id="KW-1185">Reference proteome</keyword>
<accession>B7P279</accession>
<dbReference type="VEuPathDB" id="VectorBase:ISCI015752"/>
<reference evidence="2 4" key="1">
    <citation type="submission" date="2008-03" db="EMBL/GenBank/DDBJ databases">
        <title>Annotation of Ixodes scapularis.</title>
        <authorList>
            <consortium name="Ixodes scapularis Genome Project Consortium"/>
            <person name="Caler E."/>
            <person name="Hannick L.I."/>
            <person name="Bidwell S."/>
            <person name="Joardar V."/>
            <person name="Thiagarajan M."/>
            <person name="Amedeo P."/>
            <person name="Galinsky K.J."/>
            <person name="Schobel S."/>
            <person name="Inman J."/>
            <person name="Hostetler J."/>
            <person name="Miller J."/>
            <person name="Hammond M."/>
            <person name="Megy K."/>
            <person name="Lawson D."/>
            <person name="Kodira C."/>
            <person name="Sutton G."/>
            <person name="Meyer J."/>
            <person name="Hill C.A."/>
            <person name="Birren B."/>
            <person name="Nene V."/>
            <person name="Collins F."/>
            <person name="Alarcon-Chaidez F."/>
            <person name="Wikel S."/>
            <person name="Strausberg R."/>
        </authorList>
    </citation>
    <scope>NUCLEOTIDE SEQUENCE [LARGE SCALE GENOMIC DNA]</scope>
    <source>
        <strain evidence="4">Wikel</strain>
        <strain evidence="2">Wikel colony</strain>
    </source>
</reference>
<dbReference type="VEuPathDB" id="VectorBase:ISCW015752"/>
<evidence type="ECO:0000256" key="1">
    <source>
        <dbReference type="SAM" id="MobiDB-lite"/>
    </source>
</evidence>
<reference evidence="3" key="2">
    <citation type="submission" date="2020-05" db="UniProtKB">
        <authorList>
            <consortium name="EnsemblMetazoa"/>
        </authorList>
    </citation>
    <scope>IDENTIFICATION</scope>
    <source>
        <strain evidence="3">wikel</strain>
    </source>
</reference>
<protein>
    <submittedName>
        <fullName evidence="2 3">Uncharacterized protein</fullName>
    </submittedName>
</protein>
<organism>
    <name type="scientific">Ixodes scapularis</name>
    <name type="common">Black-legged tick</name>
    <name type="synonym">Deer tick</name>
    <dbReference type="NCBI Taxonomy" id="6945"/>
    <lineage>
        <taxon>Eukaryota</taxon>
        <taxon>Metazoa</taxon>
        <taxon>Ecdysozoa</taxon>
        <taxon>Arthropoda</taxon>
        <taxon>Chelicerata</taxon>
        <taxon>Arachnida</taxon>
        <taxon>Acari</taxon>
        <taxon>Parasitiformes</taxon>
        <taxon>Ixodida</taxon>
        <taxon>Ixodoidea</taxon>
        <taxon>Ixodidae</taxon>
        <taxon>Ixodinae</taxon>
        <taxon>Ixodes</taxon>
    </lineage>
</organism>
<dbReference type="HOGENOM" id="CLU_2006397_0_0_1"/>
<gene>
    <name evidence="2" type="ORF">IscW_ISCW015752</name>
</gene>
<name>B7P279_IXOSC</name>
<dbReference type="InParanoid" id="B7P279"/>
<feature type="region of interest" description="Disordered" evidence="1">
    <location>
        <begin position="87"/>
        <end position="113"/>
    </location>
</feature>
<dbReference type="EnsemblMetazoa" id="ISCW015752-RA">
    <property type="protein sequence ID" value="ISCW015752-PA"/>
    <property type="gene ID" value="ISCW015752"/>
</dbReference>
<proteinExistence type="predicted"/>
<dbReference type="PaxDb" id="6945-B7P279"/>
<evidence type="ECO:0000313" key="3">
    <source>
        <dbReference type="EnsemblMetazoa" id="ISCW015752-PA"/>
    </source>
</evidence>
<evidence type="ECO:0000313" key="4">
    <source>
        <dbReference type="Proteomes" id="UP000001555"/>
    </source>
</evidence>
<dbReference type="AlphaFoldDB" id="B7P279"/>